<dbReference type="PANTHER" id="PTHR42942">
    <property type="entry name" value="6-O-METHYLGUANINE DNA METHYLTRANSFERASE"/>
    <property type="match status" value="1"/>
</dbReference>
<dbReference type="InterPro" id="IPR036217">
    <property type="entry name" value="MethylDNA_cys_MeTrfase_DNAb"/>
</dbReference>
<feature type="domain" description="Methylated-DNA-[protein]-cysteine S-methyltransferase DNA binding" evidence="3">
    <location>
        <begin position="16"/>
        <end position="75"/>
    </location>
</feature>
<feature type="region of interest" description="Disordered" evidence="2">
    <location>
        <begin position="114"/>
        <end position="136"/>
    </location>
</feature>
<dbReference type="GO" id="GO:0006281">
    <property type="term" value="P:DNA repair"/>
    <property type="evidence" value="ECO:0007669"/>
    <property type="project" value="InterPro"/>
</dbReference>
<proteinExistence type="predicted"/>
<keyword evidence="5" id="KW-1185">Reference proteome</keyword>
<protein>
    <recommendedName>
        <fullName evidence="3">Methylated-DNA-[protein]-cysteine S-methyltransferase DNA binding domain-containing protein</fullName>
    </recommendedName>
</protein>
<name>A0A4Y4D6Q5_KOCVA</name>
<organism evidence="4 5">
    <name type="scientific">Kocuria varians</name>
    <name type="common">Micrococcus varians</name>
    <dbReference type="NCBI Taxonomy" id="1272"/>
    <lineage>
        <taxon>Bacteria</taxon>
        <taxon>Bacillati</taxon>
        <taxon>Actinomycetota</taxon>
        <taxon>Actinomycetes</taxon>
        <taxon>Micrococcales</taxon>
        <taxon>Micrococcaceae</taxon>
        <taxon>Kocuria</taxon>
    </lineage>
</organism>
<evidence type="ECO:0000256" key="2">
    <source>
        <dbReference type="SAM" id="MobiDB-lite"/>
    </source>
</evidence>
<dbReference type="GO" id="GO:0003824">
    <property type="term" value="F:catalytic activity"/>
    <property type="evidence" value="ECO:0007669"/>
    <property type="project" value="InterPro"/>
</dbReference>
<dbReference type="Gene3D" id="1.10.10.10">
    <property type="entry name" value="Winged helix-like DNA-binding domain superfamily/Winged helix DNA-binding domain"/>
    <property type="match status" value="1"/>
</dbReference>
<gene>
    <name evidence="4" type="ORF">KVA01_11320</name>
</gene>
<dbReference type="SUPFAM" id="SSF46767">
    <property type="entry name" value="Methylated DNA-protein cysteine methyltransferase, C-terminal domain"/>
    <property type="match status" value="1"/>
</dbReference>
<dbReference type="PANTHER" id="PTHR42942:SF1">
    <property type="entry name" value="ALKYLTRANSFERASE-LIKE PROTEIN 1"/>
    <property type="match status" value="1"/>
</dbReference>
<dbReference type="InterPro" id="IPR014048">
    <property type="entry name" value="MethylDNA_cys_MeTrfase_DNA-bd"/>
</dbReference>
<dbReference type="RefSeq" id="WP_233438771.1">
    <property type="nucleotide sequence ID" value="NZ_BJNW01000008.1"/>
</dbReference>
<reference evidence="4 5" key="1">
    <citation type="submission" date="2019-06" db="EMBL/GenBank/DDBJ databases">
        <title>Whole genome shotgun sequence of Kocuria varians NBRC 15358.</title>
        <authorList>
            <person name="Hosoyama A."/>
            <person name="Uohara A."/>
            <person name="Ohji S."/>
            <person name="Ichikawa N."/>
        </authorList>
    </citation>
    <scope>NUCLEOTIDE SEQUENCE [LARGE SCALE GENOMIC DNA]</scope>
    <source>
        <strain evidence="4 5">NBRC 15358</strain>
    </source>
</reference>
<sequence>MNETFEPLRGDEAVAAVRAVVVGIPPGAVLSYGDVAELAGLGTPRLAARIMASGKLGRGTPWWRVVRADGTLPDHLQITARERYEREGTPLRDTRAHWAQVDVRRARWAELVQYSGGPATSKNEPRGSNARPVRRS</sequence>
<dbReference type="InterPro" id="IPR036388">
    <property type="entry name" value="WH-like_DNA-bd_sf"/>
</dbReference>
<dbReference type="EMBL" id="BJNW01000008">
    <property type="protein sequence ID" value="GEC98977.1"/>
    <property type="molecule type" value="Genomic_DNA"/>
</dbReference>
<comment type="caution">
    <text evidence="4">The sequence shown here is derived from an EMBL/GenBank/DDBJ whole genome shotgun (WGS) entry which is preliminary data.</text>
</comment>
<evidence type="ECO:0000313" key="5">
    <source>
        <dbReference type="Proteomes" id="UP000315730"/>
    </source>
</evidence>
<dbReference type="Proteomes" id="UP000315730">
    <property type="component" value="Unassembled WGS sequence"/>
</dbReference>
<dbReference type="AlphaFoldDB" id="A0A4Y4D6Q5"/>
<evidence type="ECO:0000256" key="1">
    <source>
        <dbReference type="ARBA" id="ARBA00022763"/>
    </source>
</evidence>
<dbReference type="STRING" id="1272.GCA_900014985_00636"/>
<keyword evidence="1" id="KW-0227">DNA damage</keyword>
<evidence type="ECO:0000313" key="4">
    <source>
        <dbReference type="EMBL" id="GEC98977.1"/>
    </source>
</evidence>
<accession>A0A4Y4D6Q5</accession>
<dbReference type="CDD" id="cd06445">
    <property type="entry name" value="ATase"/>
    <property type="match status" value="1"/>
</dbReference>
<dbReference type="Pfam" id="PF01035">
    <property type="entry name" value="DNA_binding_1"/>
    <property type="match status" value="1"/>
</dbReference>
<dbReference type="InterPro" id="IPR052520">
    <property type="entry name" value="ATL_DNA_repair"/>
</dbReference>
<evidence type="ECO:0000259" key="3">
    <source>
        <dbReference type="Pfam" id="PF01035"/>
    </source>
</evidence>